<dbReference type="InterPro" id="IPR022069">
    <property type="entry name" value="DUF3622"/>
</dbReference>
<name>A0A3B1APX7_9ZZZZ</name>
<feature type="compositionally biased region" description="Basic and acidic residues" evidence="1">
    <location>
        <begin position="101"/>
        <end position="112"/>
    </location>
</feature>
<dbReference type="Pfam" id="PF12286">
    <property type="entry name" value="DUF3622"/>
    <property type="match status" value="1"/>
</dbReference>
<feature type="region of interest" description="Disordered" evidence="1">
    <location>
        <begin position="68"/>
        <end position="112"/>
    </location>
</feature>
<proteinExistence type="predicted"/>
<gene>
    <name evidence="2" type="ORF">MNBD_GAMMA19-2042</name>
</gene>
<feature type="compositionally biased region" description="Basic and acidic residues" evidence="1">
    <location>
        <begin position="68"/>
        <end position="94"/>
    </location>
</feature>
<sequence length="112" mass="13029">MTTNKKYDYRVVQGKKHWVAEITRRATSKKTVVSKSQDGFATEADAKAWGEKELVSFLENLTKRNKRDFKQHLKNKKDQALREKAYQQKKKDLESSEPDNAETKNPDLESPD</sequence>
<evidence type="ECO:0000313" key="2">
    <source>
        <dbReference type="EMBL" id="VAX01943.1"/>
    </source>
</evidence>
<reference evidence="2" key="1">
    <citation type="submission" date="2018-06" db="EMBL/GenBank/DDBJ databases">
        <authorList>
            <person name="Zhirakovskaya E."/>
        </authorList>
    </citation>
    <scope>NUCLEOTIDE SEQUENCE</scope>
</reference>
<evidence type="ECO:0000256" key="1">
    <source>
        <dbReference type="SAM" id="MobiDB-lite"/>
    </source>
</evidence>
<protein>
    <recommendedName>
        <fullName evidence="3">DUF3622 domain-containing protein</fullName>
    </recommendedName>
</protein>
<dbReference type="AlphaFoldDB" id="A0A3B1APX7"/>
<accession>A0A3B1APX7</accession>
<dbReference type="EMBL" id="UOFV01000279">
    <property type="protein sequence ID" value="VAX01943.1"/>
    <property type="molecule type" value="Genomic_DNA"/>
</dbReference>
<evidence type="ECO:0008006" key="3">
    <source>
        <dbReference type="Google" id="ProtNLM"/>
    </source>
</evidence>
<organism evidence="2">
    <name type="scientific">hydrothermal vent metagenome</name>
    <dbReference type="NCBI Taxonomy" id="652676"/>
    <lineage>
        <taxon>unclassified sequences</taxon>
        <taxon>metagenomes</taxon>
        <taxon>ecological metagenomes</taxon>
    </lineage>
</organism>